<protein>
    <submittedName>
        <fullName evidence="2">Uncharacterized protein</fullName>
    </submittedName>
</protein>
<dbReference type="AlphaFoldDB" id="A0A5I4ZZX8"/>
<accession>A0A5I4ZZX8</accession>
<reference evidence="2" key="1">
    <citation type="submission" date="2019-03" db="EMBL/GenBank/DDBJ databases">
        <authorList>
            <person name="Ashton P.M."/>
            <person name="Dallman T."/>
            <person name="Nair S."/>
            <person name="De Pinna E."/>
            <person name="Peters T."/>
            <person name="Grant K."/>
        </authorList>
    </citation>
    <scope>NUCLEOTIDE SEQUENCE [LARGE SCALE GENOMIC DNA]</scope>
    <source>
        <strain evidence="2">313260</strain>
    </source>
</reference>
<organism evidence="2">
    <name type="scientific">Salmonella enterica subsp. enterica serovar Vitkin</name>
    <dbReference type="NCBI Taxonomy" id="2565162"/>
    <lineage>
        <taxon>Bacteria</taxon>
        <taxon>Pseudomonadati</taxon>
        <taxon>Pseudomonadota</taxon>
        <taxon>Gammaproteobacteria</taxon>
        <taxon>Enterobacterales</taxon>
        <taxon>Enterobacteriaceae</taxon>
        <taxon>Salmonella</taxon>
    </lineage>
</organism>
<gene>
    <name evidence="2" type="ORF">E0T03_15900</name>
</gene>
<dbReference type="EMBL" id="AAIONP010000011">
    <property type="protein sequence ID" value="ECG4921444.1"/>
    <property type="molecule type" value="Genomic_DNA"/>
</dbReference>
<feature type="region of interest" description="Disordered" evidence="1">
    <location>
        <begin position="1"/>
        <end position="63"/>
    </location>
</feature>
<comment type="caution">
    <text evidence="2">The sequence shown here is derived from an EMBL/GenBank/DDBJ whole genome shotgun (WGS) entry which is preliminary data.</text>
</comment>
<dbReference type="Proteomes" id="UP000839561">
    <property type="component" value="Unassembled WGS sequence"/>
</dbReference>
<evidence type="ECO:0000256" key="1">
    <source>
        <dbReference type="SAM" id="MobiDB-lite"/>
    </source>
</evidence>
<sequence>MNMSNGQLTPKSGLNAHIHKQNHLGDQLDDLGNISTDPNVTHIGIRNPADYPTVRGRPHGSGR</sequence>
<proteinExistence type="predicted"/>
<evidence type="ECO:0000313" key="2">
    <source>
        <dbReference type="EMBL" id="ECG4921444.1"/>
    </source>
</evidence>
<name>A0A5I4ZZX8_SALET</name>
<feature type="compositionally biased region" description="Polar residues" evidence="1">
    <location>
        <begin position="1"/>
        <end position="12"/>
    </location>
</feature>